<protein>
    <submittedName>
        <fullName evidence="2">Uncharacterized protein</fullName>
    </submittedName>
</protein>
<evidence type="ECO:0000313" key="2">
    <source>
        <dbReference type="EMBL" id="VFK42994.1"/>
    </source>
</evidence>
<dbReference type="EMBL" id="CAADFT010000022">
    <property type="protein sequence ID" value="VFK42994.1"/>
    <property type="molecule type" value="Genomic_DNA"/>
</dbReference>
<dbReference type="AlphaFoldDB" id="A0A450YN62"/>
<feature type="coiled-coil region" evidence="1">
    <location>
        <begin position="33"/>
        <end position="67"/>
    </location>
</feature>
<organism evidence="2">
    <name type="scientific">Candidatus Kentrum sp. TC</name>
    <dbReference type="NCBI Taxonomy" id="2126339"/>
    <lineage>
        <taxon>Bacteria</taxon>
        <taxon>Pseudomonadati</taxon>
        <taxon>Pseudomonadota</taxon>
        <taxon>Gammaproteobacteria</taxon>
        <taxon>Candidatus Kentrum</taxon>
    </lineage>
</organism>
<keyword evidence="1" id="KW-0175">Coiled coil</keyword>
<sequence>MISTTRKEDPTPVSVWALAREVFRQVQGIAQQQEETDRKMKETDRRIRKLGQEIEEARDLLKGSREEFGRER</sequence>
<evidence type="ECO:0000256" key="1">
    <source>
        <dbReference type="SAM" id="Coils"/>
    </source>
</evidence>
<gene>
    <name evidence="2" type="ORF">BECKTC1821E_GA0114239_102239</name>
</gene>
<name>A0A450YN62_9GAMM</name>
<accession>A0A450YN62</accession>
<reference evidence="2" key="1">
    <citation type="submission" date="2019-02" db="EMBL/GenBank/DDBJ databases">
        <authorList>
            <person name="Gruber-Vodicka R. H."/>
            <person name="Seah K. B. B."/>
        </authorList>
    </citation>
    <scope>NUCLEOTIDE SEQUENCE</scope>
    <source>
        <strain evidence="2">BECK_BZ125</strain>
    </source>
</reference>
<proteinExistence type="predicted"/>